<reference evidence="10 11" key="1">
    <citation type="journal article" date="2019" name="Int. J. Syst. Evol. Microbiol.">
        <title>The Global Catalogue of Microorganisms (GCM) 10K type strain sequencing project: providing services to taxonomists for standard genome sequencing and annotation.</title>
        <authorList>
            <consortium name="The Broad Institute Genomics Platform"/>
            <consortium name="The Broad Institute Genome Sequencing Center for Infectious Disease"/>
            <person name="Wu L."/>
            <person name="Ma J."/>
        </authorList>
    </citation>
    <scope>NUCLEOTIDE SEQUENCE [LARGE SCALE GENOMIC DNA]</scope>
    <source>
        <strain evidence="10 11">JCM 14283</strain>
    </source>
</reference>
<dbReference type="Pfam" id="PF13231">
    <property type="entry name" value="PMT_2"/>
    <property type="match status" value="1"/>
</dbReference>
<feature type="transmembrane region" description="Helical" evidence="8">
    <location>
        <begin position="106"/>
        <end position="124"/>
    </location>
</feature>
<dbReference type="PANTHER" id="PTHR33908">
    <property type="entry name" value="MANNOSYLTRANSFERASE YKCB-RELATED"/>
    <property type="match status" value="1"/>
</dbReference>
<comment type="subcellular location">
    <subcellularLocation>
        <location evidence="1">Cell membrane</location>
        <topology evidence="1">Multi-pass membrane protein</topology>
    </subcellularLocation>
</comment>
<keyword evidence="4" id="KW-0808">Transferase</keyword>
<evidence type="ECO:0000256" key="4">
    <source>
        <dbReference type="ARBA" id="ARBA00022679"/>
    </source>
</evidence>
<feature type="transmembrane region" description="Helical" evidence="8">
    <location>
        <begin position="156"/>
        <end position="174"/>
    </location>
</feature>
<feature type="transmembrane region" description="Helical" evidence="8">
    <location>
        <begin position="226"/>
        <end position="244"/>
    </location>
</feature>
<keyword evidence="6 8" id="KW-1133">Transmembrane helix</keyword>
<keyword evidence="7 8" id="KW-0472">Membrane</keyword>
<gene>
    <name evidence="10" type="ORF">GCM10009740_38660</name>
</gene>
<dbReference type="InterPro" id="IPR050297">
    <property type="entry name" value="LipidA_mod_glycosyltrf_83"/>
</dbReference>
<accession>A0ABN1ZQN4</accession>
<sequence length="525" mass="56526">MIVADLLRRSAPSGDAPGSPGGDVPRHDLRLAPRLGLAVALVVGAFLRLWQIGSLGLNSDETVYAGQAASIAGNPAYTDYFPIFRAHPLLFQSLLSVYYQWSDSDMAGRVLSAAFGVATIFATYKVGAALYDRRVGAIAALVLAVMPYHVVVTRQILLDGAMVFFATTGLYFLARYCGERLDRYALACAAAMGLAFLTKETAVVLWGGVYLFFMLSRALSIRLPTVFGMAVVFSGLALAFWLALRLSGAARTGDNYVVWQLFRRPNHTLAFYAQTVPVSIGLVVVAVAAAGFIGRRVAWQEGLLLAWAVVPIAFFELMPVKGFQYLLPVAPVAAVLAGRSVMLMFRSQRLASWTRGRGRLAAAGLLALMLTAQSVAVWPVVSPTASAKFLAGAGGLPAGREAGTWIGRNLPRGSVLLTLGPSMANVIEFYGHRQAYGLSVSPNPLNRNPAYVPVENVDRELRQGNLQYVVWDSFSAERSPSFSAKLLGYVHKYRGIALHTESVTVTAEDGSATLRPAVTIYEVQP</sequence>
<evidence type="ECO:0000256" key="6">
    <source>
        <dbReference type="ARBA" id="ARBA00022989"/>
    </source>
</evidence>
<feature type="transmembrane region" description="Helical" evidence="8">
    <location>
        <begin position="203"/>
        <end position="219"/>
    </location>
</feature>
<evidence type="ECO:0000256" key="1">
    <source>
        <dbReference type="ARBA" id="ARBA00004651"/>
    </source>
</evidence>
<name>A0ABN1ZQN4_9MICO</name>
<dbReference type="Proteomes" id="UP001501285">
    <property type="component" value="Unassembled WGS sequence"/>
</dbReference>
<dbReference type="RefSeq" id="WP_343994695.1">
    <property type="nucleotide sequence ID" value="NZ_BAAANB010000122.1"/>
</dbReference>
<evidence type="ECO:0000313" key="11">
    <source>
        <dbReference type="Proteomes" id="UP001501285"/>
    </source>
</evidence>
<feature type="transmembrane region" description="Helical" evidence="8">
    <location>
        <begin position="325"/>
        <end position="345"/>
    </location>
</feature>
<feature type="transmembrane region" description="Helical" evidence="8">
    <location>
        <begin position="269"/>
        <end position="290"/>
    </location>
</feature>
<feature type="domain" description="Glycosyltransferase RgtA/B/C/D-like" evidence="9">
    <location>
        <begin position="87"/>
        <end position="234"/>
    </location>
</feature>
<organism evidence="10 11">
    <name type="scientific">Terrabacter terrae</name>
    <dbReference type="NCBI Taxonomy" id="318434"/>
    <lineage>
        <taxon>Bacteria</taxon>
        <taxon>Bacillati</taxon>
        <taxon>Actinomycetota</taxon>
        <taxon>Actinomycetes</taxon>
        <taxon>Micrococcales</taxon>
        <taxon>Intrasporangiaceae</taxon>
        <taxon>Terrabacter</taxon>
    </lineage>
</organism>
<evidence type="ECO:0000259" key="9">
    <source>
        <dbReference type="Pfam" id="PF13231"/>
    </source>
</evidence>
<feature type="transmembrane region" description="Helical" evidence="8">
    <location>
        <begin position="131"/>
        <end position="150"/>
    </location>
</feature>
<evidence type="ECO:0000313" key="10">
    <source>
        <dbReference type="EMBL" id="GAA1502273.1"/>
    </source>
</evidence>
<keyword evidence="11" id="KW-1185">Reference proteome</keyword>
<keyword evidence="5 8" id="KW-0812">Transmembrane</keyword>
<evidence type="ECO:0000256" key="3">
    <source>
        <dbReference type="ARBA" id="ARBA00022676"/>
    </source>
</evidence>
<evidence type="ECO:0000256" key="2">
    <source>
        <dbReference type="ARBA" id="ARBA00022475"/>
    </source>
</evidence>
<proteinExistence type="predicted"/>
<evidence type="ECO:0000256" key="5">
    <source>
        <dbReference type="ARBA" id="ARBA00022692"/>
    </source>
</evidence>
<feature type="transmembrane region" description="Helical" evidence="8">
    <location>
        <begin position="360"/>
        <end position="381"/>
    </location>
</feature>
<keyword evidence="3" id="KW-0328">Glycosyltransferase</keyword>
<feature type="transmembrane region" description="Helical" evidence="8">
    <location>
        <begin position="35"/>
        <end position="53"/>
    </location>
</feature>
<comment type="caution">
    <text evidence="10">The sequence shown here is derived from an EMBL/GenBank/DDBJ whole genome shotgun (WGS) entry which is preliminary data.</text>
</comment>
<dbReference type="PANTHER" id="PTHR33908:SF3">
    <property type="entry name" value="UNDECAPRENYL PHOSPHATE-ALPHA-4-AMINO-4-DEOXY-L-ARABINOSE ARABINOSYL TRANSFERASE"/>
    <property type="match status" value="1"/>
</dbReference>
<dbReference type="InterPro" id="IPR038731">
    <property type="entry name" value="RgtA/B/C-like"/>
</dbReference>
<evidence type="ECO:0000256" key="7">
    <source>
        <dbReference type="ARBA" id="ARBA00023136"/>
    </source>
</evidence>
<protein>
    <recommendedName>
        <fullName evidence="9">Glycosyltransferase RgtA/B/C/D-like domain-containing protein</fullName>
    </recommendedName>
</protein>
<dbReference type="EMBL" id="BAAANB010000122">
    <property type="protein sequence ID" value="GAA1502273.1"/>
    <property type="molecule type" value="Genomic_DNA"/>
</dbReference>
<evidence type="ECO:0000256" key="8">
    <source>
        <dbReference type="SAM" id="Phobius"/>
    </source>
</evidence>
<keyword evidence="2" id="KW-1003">Cell membrane</keyword>